<proteinExistence type="predicted"/>
<dbReference type="RefSeq" id="WP_181601211.1">
    <property type="nucleotide sequence ID" value="NZ_CP059378.1"/>
</dbReference>
<keyword evidence="1" id="KW-0732">Signal</keyword>
<reference evidence="2 3" key="1">
    <citation type="submission" date="2020-07" db="EMBL/GenBank/DDBJ databases">
        <title>Electron transfer.</title>
        <authorList>
            <person name="Huang L."/>
            <person name="Liu X."/>
            <person name="Zhou S."/>
        </authorList>
    </citation>
    <scope>NUCLEOTIDE SEQUENCE [LARGE SCALE GENOMIC DNA]</scope>
    <source>
        <strain evidence="2 3">Lx1</strain>
    </source>
</reference>
<evidence type="ECO:0000313" key="2">
    <source>
        <dbReference type="EMBL" id="QLY78958.1"/>
    </source>
</evidence>
<evidence type="ECO:0000256" key="1">
    <source>
        <dbReference type="SAM" id="SignalP"/>
    </source>
</evidence>
<evidence type="ECO:0000313" key="3">
    <source>
        <dbReference type="Proteomes" id="UP000512286"/>
    </source>
</evidence>
<dbReference type="EMBL" id="CP059378">
    <property type="protein sequence ID" value="QLY78958.1"/>
    <property type="molecule type" value="Genomic_DNA"/>
</dbReference>
<dbReference type="AlphaFoldDB" id="A0A7D7A231"/>
<dbReference type="PROSITE" id="PS51257">
    <property type="entry name" value="PROKAR_LIPOPROTEIN"/>
    <property type="match status" value="1"/>
</dbReference>
<accession>A0A7D7A231</accession>
<organism evidence="2 3">
    <name type="scientific">Clostridium intestinale</name>
    <dbReference type="NCBI Taxonomy" id="36845"/>
    <lineage>
        <taxon>Bacteria</taxon>
        <taxon>Bacillati</taxon>
        <taxon>Bacillota</taxon>
        <taxon>Clostridia</taxon>
        <taxon>Eubacteriales</taxon>
        <taxon>Clostridiaceae</taxon>
        <taxon>Clostridium</taxon>
    </lineage>
</organism>
<sequence>MKTLKKLTVLLVLMLSMGVLYGCKASTPTDTTNKYFEKIKNGDADVQKLFTMSEESDKKTNESIKADTFSEDTQKKLLDKLKGITYKVNSESVEGDTAKVNVTVKGMDLNVVLGKVMQEAFTYILTQSFSGVQMSDADNDAYFNSLFIKHLDEVTYSERTADIELTKVDKDWKIKEGNELSKLLIGIDESTFNNENQGAGTENKNQVPIQTMTLNTPFKVETEKGNYNLTIEGARVTDKRNQFSEKDIKQVVFLDYNYENVNFIGNGNGDLYIDESAFQVLDDEGNVLDTYPVSDENRIPQDAPAGGKCKASATFGVKSDSKSLNVTFTRGTQKVAKVSVPIK</sequence>
<dbReference type="Proteomes" id="UP000512286">
    <property type="component" value="Chromosome"/>
</dbReference>
<dbReference type="KEGG" id="cint:HZF06_18000"/>
<protein>
    <submittedName>
        <fullName evidence="2">DUF4878 domain-containing protein</fullName>
    </submittedName>
</protein>
<feature type="signal peptide" evidence="1">
    <location>
        <begin position="1"/>
        <end position="21"/>
    </location>
</feature>
<dbReference type="Gene3D" id="3.10.450.50">
    <property type="match status" value="1"/>
</dbReference>
<gene>
    <name evidence="2" type="ORF">HZF06_18000</name>
</gene>
<feature type="chain" id="PRO_5039431085" evidence="1">
    <location>
        <begin position="22"/>
        <end position="343"/>
    </location>
</feature>
<name>A0A7D7A231_9CLOT</name>